<accession>A0A6C0FWF3</accession>
<reference evidence="4 5" key="1">
    <citation type="submission" date="2020-01" db="EMBL/GenBank/DDBJ databases">
        <title>Paenibacillus sp. nov., isolated from tomato rhizosphere.</title>
        <authorList>
            <person name="Weon H.-Y."/>
            <person name="Lee S.A."/>
        </authorList>
    </citation>
    <scope>NUCLEOTIDE SEQUENCE [LARGE SCALE GENOMIC DNA]</scope>
    <source>
        <strain evidence="4 5">12200R-189</strain>
    </source>
</reference>
<name>A0A6C0FWF3_9BACL</name>
<feature type="transmembrane region" description="Helical" evidence="2">
    <location>
        <begin position="90"/>
        <end position="113"/>
    </location>
</feature>
<dbReference type="Pfam" id="PF01882">
    <property type="entry name" value="DUF58"/>
    <property type="match status" value="1"/>
</dbReference>
<feature type="domain" description="DUF58" evidence="3">
    <location>
        <begin position="277"/>
        <end position="395"/>
    </location>
</feature>
<dbReference type="EMBL" id="CP048209">
    <property type="protein sequence ID" value="QHT59299.1"/>
    <property type="molecule type" value="Genomic_DNA"/>
</dbReference>
<dbReference type="KEGG" id="plyc:GXP70_04490"/>
<evidence type="ECO:0000259" key="3">
    <source>
        <dbReference type="Pfam" id="PF01882"/>
    </source>
</evidence>
<keyword evidence="2" id="KW-0472">Membrane</keyword>
<gene>
    <name evidence="4" type="ORF">GXP70_04490</name>
</gene>
<sequence length="513" mass="53282">MSTAGKSKRTNRLKRAGAAGAGTAKNITGPAGTGNKHAVAAPGGEAEKQDGALPPVSGAARLRSRIMTRIWAAILLGIGIFALVERGGAVEWLFAAVVLLSAGAGLLLPYAALGRIRAERIVHDAGSLADGGEMRVTLQLQLSRRMLPFMWVCVQEELVDACAAQGVRVQVARALLPGFSRRLTLDYTVVGLLRGELTFSRLTVTAGDLTGLTMRTVVVACPGQAIVKPAAPAGEELGELPGFEAAQARRGMQPVSVFGGQMMAAASRLRRDGAGPELRGYIPGDSLRRIDWRAMARGLGMQTRMNEAAEAGTVILLLETSSAAYGKDRRLFDANAGRAAAMMKQALREGKRVKLLTNSETASVIYDGDSGSEPGEAVIRLARLRPDAAVKPMSQRLSDIVAGAPGGAAVICLTAGTTGSADAIARPSSDPGNITYGAKLAGVRGIRLQLLLSVPAGGGDAARSWQERLQGTGCLVKALPMSERFGSVKPAVEHASVSSGRERSGTHVEAAGG</sequence>
<evidence type="ECO:0000313" key="5">
    <source>
        <dbReference type="Proteomes" id="UP000476064"/>
    </source>
</evidence>
<dbReference type="PANTHER" id="PTHR34351:SF2">
    <property type="entry name" value="DUF58 DOMAIN-CONTAINING PROTEIN"/>
    <property type="match status" value="1"/>
</dbReference>
<keyword evidence="5" id="KW-1185">Reference proteome</keyword>
<evidence type="ECO:0000313" key="4">
    <source>
        <dbReference type="EMBL" id="QHT59299.1"/>
    </source>
</evidence>
<evidence type="ECO:0000256" key="1">
    <source>
        <dbReference type="SAM" id="MobiDB-lite"/>
    </source>
</evidence>
<dbReference type="Proteomes" id="UP000476064">
    <property type="component" value="Chromosome"/>
</dbReference>
<dbReference type="InterPro" id="IPR002881">
    <property type="entry name" value="DUF58"/>
</dbReference>
<organism evidence="4 5">
    <name type="scientific">Paenibacillus lycopersici</name>
    <dbReference type="NCBI Taxonomy" id="2704462"/>
    <lineage>
        <taxon>Bacteria</taxon>
        <taxon>Bacillati</taxon>
        <taxon>Bacillota</taxon>
        <taxon>Bacilli</taxon>
        <taxon>Bacillales</taxon>
        <taxon>Paenibacillaceae</taxon>
        <taxon>Paenibacillus</taxon>
    </lineage>
</organism>
<keyword evidence="2" id="KW-1133">Transmembrane helix</keyword>
<proteinExistence type="predicted"/>
<feature type="region of interest" description="Disordered" evidence="1">
    <location>
        <begin position="1"/>
        <end position="54"/>
    </location>
</feature>
<dbReference type="AlphaFoldDB" id="A0A6C0FWF3"/>
<dbReference type="PANTHER" id="PTHR34351">
    <property type="entry name" value="SLR1927 PROTEIN-RELATED"/>
    <property type="match status" value="1"/>
</dbReference>
<feature type="transmembrane region" description="Helical" evidence="2">
    <location>
        <begin position="66"/>
        <end position="84"/>
    </location>
</feature>
<protein>
    <submittedName>
        <fullName evidence="4">DUF58 domain-containing protein</fullName>
    </submittedName>
</protein>
<feature type="region of interest" description="Disordered" evidence="1">
    <location>
        <begin position="494"/>
        <end position="513"/>
    </location>
</feature>
<dbReference type="RefSeq" id="WP_162355366.1">
    <property type="nucleotide sequence ID" value="NZ_CP048209.1"/>
</dbReference>
<feature type="compositionally biased region" description="Basic residues" evidence="1">
    <location>
        <begin position="1"/>
        <end position="15"/>
    </location>
</feature>
<evidence type="ECO:0000256" key="2">
    <source>
        <dbReference type="SAM" id="Phobius"/>
    </source>
</evidence>
<keyword evidence="2" id="KW-0812">Transmembrane</keyword>